<comment type="function">
    <text evidence="8">Catalyzes the condensation of pantoate with beta-alanine in an ATP-dependent reaction via a pantoyl-adenylate intermediate.</text>
</comment>
<sequence length="281" mass="30311">MEICTTIAQIRGTVAGYKQAGDRVALVPTMGYLHEGHMTLVRRARAEGDRVVVWIFVNPTQFENPDDLAKYPRDTDRDLAMLRAEGVDAVFLPDASEIYPEGAETIVETTKLANMLHGAVRPGHFRGVTTVVTKFFNIIQPDVAIFGEKDYQQLQVIHRMVRDLHMPIEIVGQATVRESDGLAMSSRNVRLSPEDRAAAVVLSQSLAAADAAAKTGATVAELHQIIGDTIGAEPRAKLVGCDIVAAETLADISGPLTGLTAIMISVEVGGVMLIDQKEVTP</sequence>
<comment type="subcellular location">
    <subcellularLocation>
        <location evidence="8">Cytoplasm</location>
    </subcellularLocation>
</comment>
<evidence type="ECO:0000256" key="3">
    <source>
        <dbReference type="ARBA" id="ARBA00022598"/>
    </source>
</evidence>
<keyword evidence="8" id="KW-0963">Cytoplasm</keyword>
<dbReference type="AlphaFoldDB" id="A0A1M4N1N6"/>
<keyword evidence="10" id="KW-1185">Reference proteome</keyword>
<keyword evidence="5 8" id="KW-0547">Nucleotide-binding</keyword>
<evidence type="ECO:0000256" key="8">
    <source>
        <dbReference type="HAMAP-Rule" id="MF_00158"/>
    </source>
</evidence>
<name>A0A1M4N1N6_9RHOB</name>
<evidence type="ECO:0000313" key="10">
    <source>
        <dbReference type="Proteomes" id="UP000184085"/>
    </source>
</evidence>
<feature type="binding site" evidence="8">
    <location>
        <position position="176"/>
    </location>
    <ligand>
        <name>ATP</name>
        <dbReference type="ChEBI" id="CHEBI:30616"/>
    </ligand>
</feature>
<dbReference type="PANTHER" id="PTHR21299:SF1">
    <property type="entry name" value="PANTOATE--BETA-ALANINE LIGASE"/>
    <property type="match status" value="1"/>
</dbReference>
<dbReference type="NCBIfam" id="TIGR00018">
    <property type="entry name" value="panC"/>
    <property type="match status" value="1"/>
</dbReference>
<dbReference type="SUPFAM" id="SSF52374">
    <property type="entry name" value="Nucleotidylyl transferase"/>
    <property type="match status" value="1"/>
</dbReference>
<comment type="similarity">
    <text evidence="2 8">Belongs to the pantothenate synthetase family.</text>
</comment>
<protein>
    <recommendedName>
        <fullName evidence="8">Pantothenate synthetase</fullName>
        <shortName evidence="8">PS</shortName>
        <ecNumber evidence="8">6.3.2.1</ecNumber>
    </recommendedName>
    <alternativeName>
        <fullName evidence="8">Pantoate--beta-alanine ligase</fullName>
    </alternativeName>
    <alternativeName>
        <fullName evidence="8">Pantoate-activating enzyme</fullName>
    </alternativeName>
</protein>
<evidence type="ECO:0000256" key="2">
    <source>
        <dbReference type="ARBA" id="ARBA00009256"/>
    </source>
</evidence>
<reference evidence="10" key="1">
    <citation type="submission" date="2016-09" db="EMBL/GenBank/DDBJ databases">
        <authorList>
            <person name="Wibberg D."/>
        </authorList>
    </citation>
    <scope>NUCLEOTIDE SEQUENCE [LARGE SCALE GENOMIC DNA]</scope>
</reference>
<evidence type="ECO:0000256" key="6">
    <source>
        <dbReference type="ARBA" id="ARBA00022840"/>
    </source>
</evidence>
<dbReference type="RefSeq" id="WP_072707649.1">
    <property type="nucleotide sequence ID" value="NZ_FMJB01000060.1"/>
</dbReference>
<dbReference type="CDD" id="cd00560">
    <property type="entry name" value="PanC"/>
    <property type="match status" value="1"/>
</dbReference>
<accession>A0A1M4N1N6</accession>
<dbReference type="PANTHER" id="PTHR21299">
    <property type="entry name" value="CYTIDYLATE KINASE/PANTOATE-BETA-ALANINE LIGASE"/>
    <property type="match status" value="1"/>
</dbReference>
<keyword evidence="6 8" id="KW-0067">ATP-binding</keyword>
<comment type="miscellaneous">
    <text evidence="8">The reaction proceeds by a bi uni uni bi ping pong mechanism.</text>
</comment>
<dbReference type="Gene3D" id="3.30.1300.10">
    <property type="entry name" value="Pantoate-beta-alanine ligase, C-terminal domain"/>
    <property type="match status" value="1"/>
</dbReference>
<keyword evidence="4 8" id="KW-0566">Pantothenate biosynthesis</keyword>
<dbReference type="InterPro" id="IPR042176">
    <property type="entry name" value="Pantoate_ligase_C"/>
</dbReference>
<dbReference type="HAMAP" id="MF_00158">
    <property type="entry name" value="PanC"/>
    <property type="match status" value="1"/>
</dbReference>
<dbReference type="Pfam" id="PF02569">
    <property type="entry name" value="Pantoate_ligase"/>
    <property type="match status" value="1"/>
</dbReference>
<dbReference type="GO" id="GO:0015940">
    <property type="term" value="P:pantothenate biosynthetic process"/>
    <property type="evidence" value="ECO:0007669"/>
    <property type="project" value="UniProtKB-UniRule"/>
</dbReference>
<feature type="binding site" evidence="8">
    <location>
        <begin position="30"/>
        <end position="37"/>
    </location>
    <ligand>
        <name>ATP</name>
        <dbReference type="ChEBI" id="CHEBI:30616"/>
    </ligand>
</feature>
<dbReference type="GO" id="GO:0004592">
    <property type="term" value="F:pantoate-beta-alanine ligase activity"/>
    <property type="evidence" value="ECO:0007669"/>
    <property type="project" value="UniProtKB-UniRule"/>
</dbReference>
<evidence type="ECO:0000256" key="5">
    <source>
        <dbReference type="ARBA" id="ARBA00022741"/>
    </source>
</evidence>
<dbReference type="UniPathway" id="UPA00028">
    <property type="reaction ID" value="UER00005"/>
</dbReference>
<dbReference type="EC" id="6.3.2.1" evidence="8"/>
<comment type="subunit">
    <text evidence="8">Homodimer.</text>
</comment>
<gene>
    <name evidence="8 9" type="primary">panC</name>
    <name evidence="9" type="ORF">KARMA_2990</name>
</gene>
<dbReference type="EMBL" id="FMJB01000060">
    <property type="protein sequence ID" value="SCM68762.1"/>
    <property type="molecule type" value="Genomic_DNA"/>
</dbReference>
<dbReference type="Proteomes" id="UP000184085">
    <property type="component" value="Unassembled WGS sequence"/>
</dbReference>
<comment type="pathway">
    <text evidence="1 8">Cofactor biosynthesis; (R)-pantothenate biosynthesis; (R)-pantothenate from (R)-pantoate and beta-alanine: step 1/1.</text>
</comment>
<evidence type="ECO:0000256" key="1">
    <source>
        <dbReference type="ARBA" id="ARBA00004990"/>
    </source>
</evidence>
<dbReference type="InterPro" id="IPR003721">
    <property type="entry name" value="Pantoate_ligase"/>
</dbReference>
<feature type="active site" description="Proton donor" evidence="8">
    <location>
        <position position="37"/>
    </location>
</feature>
<evidence type="ECO:0000256" key="4">
    <source>
        <dbReference type="ARBA" id="ARBA00022655"/>
    </source>
</evidence>
<feature type="binding site" evidence="8">
    <location>
        <begin position="184"/>
        <end position="187"/>
    </location>
    <ligand>
        <name>ATP</name>
        <dbReference type="ChEBI" id="CHEBI:30616"/>
    </ligand>
</feature>
<dbReference type="FunFam" id="3.40.50.620:FF:000013">
    <property type="entry name" value="Pantothenate synthetase"/>
    <property type="match status" value="1"/>
</dbReference>
<dbReference type="InterPro" id="IPR004821">
    <property type="entry name" value="Cyt_trans-like"/>
</dbReference>
<dbReference type="InterPro" id="IPR014729">
    <property type="entry name" value="Rossmann-like_a/b/a_fold"/>
</dbReference>
<comment type="catalytic activity">
    <reaction evidence="7 8">
        <text>(R)-pantoate + beta-alanine + ATP = (R)-pantothenate + AMP + diphosphate + H(+)</text>
        <dbReference type="Rhea" id="RHEA:10912"/>
        <dbReference type="ChEBI" id="CHEBI:15378"/>
        <dbReference type="ChEBI" id="CHEBI:15980"/>
        <dbReference type="ChEBI" id="CHEBI:29032"/>
        <dbReference type="ChEBI" id="CHEBI:30616"/>
        <dbReference type="ChEBI" id="CHEBI:33019"/>
        <dbReference type="ChEBI" id="CHEBI:57966"/>
        <dbReference type="ChEBI" id="CHEBI:456215"/>
        <dbReference type="EC" id="6.3.2.1"/>
    </reaction>
</comment>
<feature type="binding site" evidence="8">
    <location>
        <position position="61"/>
    </location>
    <ligand>
        <name>(R)-pantoate</name>
        <dbReference type="ChEBI" id="CHEBI:15980"/>
    </ligand>
</feature>
<evidence type="ECO:0000256" key="7">
    <source>
        <dbReference type="ARBA" id="ARBA00048258"/>
    </source>
</evidence>
<evidence type="ECO:0000313" key="9">
    <source>
        <dbReference type="EMBL" id="SCM68762.1"/>
    </source>
</evidence>
<feature type="binding site" evidence="8">
    <location>
        <begin position="147"/>
        <end position="150"/>
    </location>
    <ligand>
        <name>ATP</name>
        <dbReference type="ChEBI" id="CHEBI:30616"/>
    </ligand>
</feature>
<proteinExistence type="inferred from homology"/>
<feature type="binding site" evidence="8">
    <location>
        <position position="153"/>
    </location>
    <ligand>
        <name>(R)-pantoate</name>
        <dbReference type="ChEBI" id="CHEBI:15980"/>
    </ligand>
</feature>
<dbReference type="Gene3D" id="3.40.50.620">
    <property type="entry name" value="HUPs"/>
    <property type="match status" value="1"/>
</dbReference>
<keyword evidence="3 8" id="KW-0436">Ligase</keyword>
<feature type="binding site" evidence="8">
    <location>
        <position position="61"/>
    </location>
    <ligand>
        <name>beta-alanine</name>
        <dbReference type="ChEBI" id="CHEBI:57966"/>
    </ligand>
</feature>
<organism evidence="9 10">
    <name type="scientific">Donghicola eburneus</name>
    <dbReference type="NCBI Taxonomy" id="393278"/>
    <lineage>
        <taxon>Bacteria</taxon>
        <taxon>Pseudomonadati</taxon>
        <taxon>Pseudomonadota</taxon>
        <taxon>Alphaproteobacteria</taxon>
        <taxon>Rhodobacterales</taxon>
        <taxon>Roseobacteraceae</taxon>
        <taxon>Donghicola</taxon>
    </lineage>
</organism>
<dbReference type="GO" id="GO:0005829">
    <property type="term" value="C:cytosol"/>
    <property type="evidence" value="ECO:0007669"/>
    <property type="project" value="TreeGrafter"/>
</dbReference>
<dbReference type="GO" id="GO:0005524">
    <property type="term" value="F:ATP binding"/>
    <property type="evidence" value="ECO:0007669"/>
    <property type="project" value="UniProtKB-KW"/>
</dbReference>
<dbReference type="NCBIfam" id="TIGR00125">
    <property type="entry name" value="cyt_tran_rel"/>
    <property type="match status" value="1"/>
</dbReference>